<dbReference type="AlphaFoldDB" id="A0A5J4TZ09"/>
<reference evidence="1 2" key="1">
    <citation type="submission" date="2019-03" db="EMBL/GenBank/DDBJ databases">
        <title>Single cell metagenomics reveals metabolic interactions within the superorganism composed of flagellate Streblomastix strix and complex community of Bacteroidetes bacteria on its surface.</title>
        <authorList>
            <person name="Treitli S.C."/>
            <person name="Kolisko M."/>
            <person name="Husnik F."/>
            <person name="Keeling P."/>
            <person name="Hampl V."/>
        </authorList>
    </citation>
    <scope>NUCLEOTIDE SEQUENCE [LARGE SCALE GENOMIC DNA]</scope>
    <source>
        <strain evidence="1">ST1C</strain>
    </source>
</reference>
<gene>
    <name evidence="1" type="ORF">EZS28_041281</name>
</gene>
<comment type="caution">
    <text evidence="1">The sequence shown here is derived from an EMBL/GenBank/DDBJ whole genome shotgun (WGS) entry which is preliminary data.</text>
</comment>
<proteinExistence type="predicted"/>
<protein>
    <submittedName>
        <fullName evidence="1">Uncharacterized protein</fullName>
    </submittedName>
</protein>
<evidence type="ECO:0000313" key="1">
    <source>
        <dbReference type="EMBL" id="KAA6363189.1"/>
    </source>
</evidence>
<sequence>MDQVVRQLGTELVKSGIALVAR</sequence>
<name>A0A5J4TZ09_9EUKA</name>
<accession>A0A5J4TZ09</accession>
<evidence type="ECO:0000313" key="2">
    <source>
        <dbReference type="Proteomes" id="UP000324800"/>
    </source>
</evidence>
<dbReference type="EMBL" id="SNRW01023223">
    <property type="protein sequence ID" value="KAA6363189.1"/>
    <property type="molecule type" value="Genomic_DNA"/>
</dbReference>
<organism evidence="1 2">
    <name type="scientific">Streblomastix strix</name>
    <dbReference type="NCBI Taxonomy" id="222440"/>
    <lineage>
        <taxon>Eukaryota</taxon>
        <taxon>Metamonada</taxon>
        <taxon>Preaxostyla</taxon>
        <taxon>Oxymonadida</taxon>
        <taxon>Streblomastigidae</taxon>
        <taxon>Streblomastix</taxon>
    </lineage>
</organism>
<feature type="non-terminal residue" evidence="1">
    <location>
        <position position="22"/>
    </location>
</feature>
<dbReference type="Proteomes" id="UP000324800">
    <property type="component" value="Unassembled WGS sequence"/>
</dbReference>